<evidence type="ECO:0000256" key="4">
    <source>
        <dbReference type="SAM" id="Coils"/>
    </source>
</evidence>
<dbReference type="Pfam" id="PF00005">
    <property type="entry name" value="ABC_tran"/>
    <property type="match status" value="2"/>
</dbReference>
<dbReference type="InterPro" id="IPR032781">
    <property type="entry name" value="ABC_tran_Xtn"/>
</dbReference>
<dbReference type="InterPro" id="IPR003439">
    <property type="entry name" value="ABC_transporter-like_ATP-bd"/>
</dbReference>
<name>U7VAG9_9FUSO</name>
<dbReference type="GO" id="GO:0005524">
    <property type="term" value="F:ATP binding"/>
    <property type="evidence" value="ECO:0007669"/>
    <property type="project" value="UniProtKB-KW"/>
</dbReference>
<comment type="caution">
    <text evidence="6">The sequence shown here is derived from an EMBL/GenBank/DDBJ whole genome shotgun (WGS) entry which is preliminary data.</text>
</comment>
<reference evidence="6 7" key="1">
    <citation type="submission" date="2013-08" db="EMBL/GenBank/DDBJ databases">
        <authorList>
            <person name="Weinstock G."/>
            <person name="Sodergren E."/>
            <person name="Wylie T."/>
            <person name="Fulton L."/>
            <person name="Fulton R."/>
            <person name="Fronick C."/>
            <person name="O'Laughlin M."/>
            <person name="Godfrey J."/>
            <person name="Miner T."/>
            <person name="Herter B."/>
            <person name="Appelbaum E."/>
            <person name="Cordes M."/>
            <person name="Lek S."/>
            <person name="Wollam A."/>
            <person name="Pepin K.H."/>
            <person name="Palsikar V.B."/>
            <person name="Mitreva M."/>
            <person name="Wilson R.K."/>
        </authorList>
    </citation>
    <scope>NUCLEOTIDE SEQUENCE [LARGE SCALE GENOMIC DNA]</scope>
    <source>
        <strain evidence="6 7">ATCC BAA-474</strain>
    </source>
</reference>
<dbReference type="eggNOG" id="COG0488">
    <property type="taxonomic scope" value="Bacteria"/>
</dbReference>
<evidence type="ECO:0000256" key="3">
    <source>
        <dbReference type="ARBA" id="ARBA00022840"/>
    </source>
</evidence>
<gene>
    <name evidence="6" type="ORF">HMPREF0202_01556</name>
</gene>
<dbReference type="AlphaFoldDB" id="U7VAG9"/>
<dbReference type="PATRIC" id="fig|1319815.3.peg.1500"/>
<dbReference type="EMBL" id="AXZF01000058">
    <property type="protein sequence ID" value="ERT68545.1"/>
    <property type="molecule type" value="Genomic_DNA"/>
</dbReference>
<protein>
    <recommendedName>
        <fullName evidence="5">ABC transporter domain-containing protein</fullName>
    </recommendedName>
</protein>
<evidence type="ECO:0000256" key="1">
    <source>
        <dbReference type="ARBA" id="ARBA00022737"/>
    </source>
</evidence>
<dbReference type="Gene3D" id="3.40.50.300">
    <property type="entry name" value="P-loop containing nucleotide triphosphate hydrolases"/>
    <property type="match status" value="2"/>
</dbReference>
<dbReference type="FunFam" id="3.40.50.300:FF:000011">
    <property type="entry name" value="Putative ABC transporter ATP-binding component"/>
    <property type="match status" value="1"/>
</dbReference>
<accession>U7VAG9</accession>
<dbReference type="InterPro" id="IPR003593">
    <property type="entry name" value="AAA+_ATPase"/>
</dbReference>
<dbReference type="CDD" id="cd03221">
    <property type="entry name" value="ABCF_EF-3"/>
    <property type="match status" value="2"/>
</dbReference>
<feature type="domain" description="ABC transporter" evidence="5">
    <location>
        <begin position="334"/>
        <end position="547"/>
    </location>
</feature>
<dbReference type="GO" id="GO:0016887">
    <property type="term" value="F:ATP hydrolysis activity"/>
    <property type="evidence" value="ECO:0007669"/>
    <property type="project" value="InterPro"/>
</dbReference>
<dbReference type="PROSITE" id="PS00211">
    <property type="entry name" value="ABC_TRANSPORTER_1"/>
    <property type="match status" value="1"/>
</dbReference>
<evidence type="ECO:0000313" key="7">
    <source>
        <dbReference type="Proteomes" id="UP000017081"/>
    </source>
</evidence>
<dbReference type="PROSITE" id="PS50893">
    <property type="entry name" value="ABC_TRANSPORTER_2"/>
    <property type="match status" value="2"/>
</dbReference>
<keyword evidence="4" id="KW-0175">Coiled coil</keyword>
<sequence>MMMALLSVNSLYKGFSGESLLKDITFSIDEKDRIGIIGVNGAGKSTLIKMMMELEEGDPNPETNERGTISKKGGLKIGYLSQSINLNKENTIFDELIGVFSNLKSDYERIKELNNLVANDLENFDKHMEELAVLSSRYEQEEGYAIEYKVKQILIGLSIPEEMWKVQIKDLSGGQQSRVALGKILLEEPELLILDEPTNHLDLVAIEWLEKFLKDYPKAFVVISHDRYFLDNIVNRVFEIEGKTLKAYKGNFSEYVIQKEAYLSGAVKSFEKEQDKIRKMEEFVRRYKAGQKSKQARGRQKLLDRMEKSDNPIIGVRKIKLKFEVETPSVDKVLELKNLSMSYGEKKLFNNLNLTVFRGNRIGIIGKNGVGKSTILRIVNGLEKAKSGDVELGERVKIGYYDQNHQGLKMENTILEELLYTFPMSDEEARTIAGGFLFSADDVDKKIKSLSGGEKARVAFMKLILSKPNFLILDEPTNHLDIYSREILEEALEDYDGTIIVVSHDRYFLESVVNNIYEVTKDGATLFKGDYEMYISQKDNVKPKDETAGLNYEEQKRNRNRITTLEKKYKKLEEEIERLESEKSDLEKKYEIAGKNNNLDELMDIQKEIDLRDERILDAMESWDETALELEELKK</sequence>
<dbReference type="SMART" id="SM00382">
    <property type="entry name" value="AAA"/>
    <property type="match status" value="2"/>
</dbReference>
<organism evidence="6 7">
    <name type="scientific">Cetobacterium somerae ATCC BAA-474</name>
    <dbReference type="NCBI Taxonomy" id="1319815"/>
    <lineage>
        <taxon>Bacteria</taxon>
        <taxon>Fusobacteriati</taxon>
        <taxon>Fusobacteriota</taxon>
        <taxon>Fusobacteriia</taxon>
        <taxon>Fusobacteriales</taxon>
        <taxon>Fusobacteriaceae</taxon>
        <taxon>Cetobacterium</taxon>
    </lineage>
</organism>
<dbReference type="GO" id="GO:0003676">
    <property type="term" value="F:nucleic acid binding"/>
    <property type="evidence" value="ECO:0007669"/>
    <property type="project" value="UniProtKB-ARBA"/>
</dbReference>
<dbReference type="InterPro" id="IPR027417">
    <property type="entry name" value="P-loop_NTPase"/>
</dbReference>
<dbReference type="HOGENOM" id="CLU_000604_36_0_0"/>
<dbReference type="Proteomes" id="UP000017081">
    <property type="component" value="Unassembled WGS sequence"/>
</dbReference>
<evidence type="ECO:0000259" key="5">
    <source>
        <dbReference type="PROSITE" id="PS50893"/>
    </source>
</evidence>
<keyword evidence="3" id="KW-0067">ATP-binding</keyword>
<dbReference type="SUPFAM" id="SSF52540">
    <property type="entry name" value="P-loop containing nucleoside triphosphate hydrolases"/>
    <property type="match status" value="2"/>
</dbReference>
<dbReference type="InterPro" id="IPR017871">
    <property type="entry name" value="ABC_transporter-like_CS"/>
</dbReference>
<evidence type="ECO:0000256" key="2">
    <source>
        <dbReference type="ARBA" id="ARBA00022741"/>
    </source>
</evidence>
<dbReference type="Pfam" id="PF12848">
    <property type="entry name" value="ABC_tran_Xtn"/>
    <property type="match status" value="1"/>
</dbReference>
<feature type="domain" description="ABC transporter" evidence="5">
    <location>
        <begin position="6"/>
        <end position="267"/>
    </location>
</feature>
<dbReference type="InterPro" id="IPR051309">
    <property type="entry name" value="ABCF_ATPase"/>
</dbReference>
<evidence type="ECO:0000313" key="6">
    <source>
        <dbReference type="EMBL" id="ERT68545.1"/>
    </source>
</evidence>
<feature type="coiled-coil region" evidence="4">
    <location>
        <begin position="555"/>
        <end position="596"/>
    </location>
</feature>
<proteinExistence type="predicted"/>
<keyword evidence="2" id="KW-0547">Nucleotide-binding</keyword>
<dbReference type="STRING" id="1319815.HMPREF0202_01556"/>
<dbReference type="PANTHER" id="PTHR42855:SF2">
    <property type="entry name" value="DRUG RESISTANCE ABC TRANSPORTER,ATP-BINDING PROTEIN"/>
    <property type="match status" value="1"/>
</dbReference>
<keyword evidence="7" id="KW-1185">Reference proteome</keyword>
<dbReference type="PANTHER" id="PTHR42855">
    <property type="entry name" value="ABC TRANSPORTER ATP-BINDING SUBUNIT"/>
    <property type="match status" value="1"/>
</dbReference>
<keyword evidence="1" id="KW-0677">Repeat</keyword>
<dbReference type="FunFam" id="3.40.50.300:FF:000309">
    <property type="entry name" value="ABC transporter ATP-binding protein"/>
    <property type="match status" value="1"/>
</dbReference>